<evidence type="ECO:0000256" key="1">
    <source>
        <dbReference type="SAM" id="Phobius"/>
    </source>
</evidence>
<dbReference type="GeneID" id="40751195"/>
<organism evidence="2 3">
    <name type="scientific">Aureobasidium pullulans EXF-150</name>
    <dbReference type="NCBI Taxonomy" id="1043002"/>
    <lineage>
        <taxon>Eukaryota</taxon>
        <taxon>Fungi</taxon>
        <taxon>Dikarya</taxon>
        <taxon>Ascomycota</taxon>
        <taxon>Pezizomycotina</taxon>
        <taxon>Dothideomycetes</taxon>
        <taxon>Dothideomycetidae</taxon>
        <taxon>Dothideales</taxon>
        <taxon>Saccotheciaceae</taxon>
        <taxon>Aureobasidium</taxon>
    </lineage>
</organism>
<protein>
    <submittedName>
        <fullName evidence="2">Uncharacterized protein</fullName>
    </submittedName>
</protein>
<evidence type="ECO:0000313" key="2">
    <source>
        <dbReference type="EMBL" id="KEQ84025.1"/>
    </source>
</evidence>
<feature type="transmembrane region" description="Helical" evidence="1">
    <location>
        <begin position="106"/>
        <end position="127"/>
    </location>
</feature>
<keyword evidence="3" id="KW-1185">Reference proteome</keyword>
<dbReference type="Proteomes" id="UP000030706">
    <property type="component" value="Unassembled WGS sequence"/>
</dbReference>
<accession>A0A074XET8</accession>
<feature type="transmembrane region" description="Helical" evidence="1">
    <location>
        <begin position="29"/>
        <end position="52"/>
    </location>
</feature>
<keyword evidence="1" id="KW-0472">Membrane</keyword>
<proteinExistence type="predicted"/>
<dbReference type="RefSeq" id="XP_029760212.1">
    <property type="nucleotide sequence ID" value="XM_029908889.1"/>
</dbReference>
<evidence type="ECO:0000313" key="3">
    <source>
        <dbReference type="Proteomes" id="UP000030706"/>
    </source>
</evidence>
<keyword evidence="1" id="KW-0812">Transmembrane</keyword>
<reference evidence="2 3" key="1">
    <citation type="journal article" date="2014" name="BMC Genomics">
        <title>Genome sequencing of four Aureobasidium pullulans varieties: biotechnological potential, stress tolerance, and description of new species.</title>
        <authorList>
            <person name="Gostin Ar C."/>
            <person name="Ohm R.A."/>
            <person name="Kogej T."/>
            <person name="Sonjak S."/>
            <person name="Turk M."/>
            <person name="Zajc J."/>
            <person name="Zalar P."/>
            <person name="Grube M."/>
            <person name="Sun H."/>
            <person name="Han J."/>
            <person name="Sharma A."/>
            <person name="Chiniquy J."/>
            <person name="Ngan C.Y."/>
            <person name="Lipzen A."/>
            <person name="Barry K."/>
            <person name="Grigoriev I.V."/>
            <person name="Gunde-Cimerman N."/>
        </authorList>
    </citation>
    <scope>NUCLEOTIDE SEQUENCE [LARGE SCALE GENOMIC DNA]</scope>
    <source>
        <strain evidence="2 3">EXF-150</strain>
    </source>
</reference>
<dbReference type="AlphaFoldDB" id="A0A074XET8"/>
<sequence>MFSNPRRMVYLAENFQRAREVPEINSSSTLLVLNVVSLVDLLLLLSLFLLLFDSPLGFSLQLFILFTAFAAPSFSVPIGTGVKQARDQVCLAVVERVIDESTVTRLAIPLGAMMIKACKLWLLLVVFGH</sequence>
<gene>
    <name evidence="2" type="ORF">M438DRAFT_380653</name>
</gene>
<dbReference type="HOGENOM" id="CLU_1953878_0_0_1"/>
<feature type="transmembrane region" description="Helical" evidence="1">
    <location>
        <begin position="58"/>
        <end position="78"/>
    </location>
</feature>
<feature type="non-terminal residue" evidence="2">
    <location>
        <position position="129"/>
    </location>
</feature>
<name>A0A074XET8_AURPU</name>
<keyword evidence="1" id="KW-1133">Transmembrane helix</keyword>
<dbReference type="EMBL" id="KL584983">
    <property type="protein sequence ID" value="KEQ84025.1"/>
    <property type="molecule type" value="Genomic_DNA"/>
</dbReference>